<reference evidence="2" key="1">
    <citation type="submission" date="2020-04" db="EMBL/GenBank/DDBJ databases">
        <authorList>
            <person name="Zhang T."/>
        </authorList>
    </citation>
    <scope>NUCLEOTIDE SEQUENCE</scope>
    <source>
        <strain evidence="2">HKST-UBA79</strain>
    </source>
</reference>
<evidence type="ECO:0000313" key="2">
    <source>
        <dbReference type="EMBL" id="MCA9308051.1"/>
    </source>
</evidence>
<organism evidence="2 3">
    <name type="scientific">candidate division WWE3 bacterium</name>
    <dbReference type="NCBI Taxonomy" id="2053526"/>
    <lineage>
        <taxon>Bacteria</taxon>
        <taxon>Katanobacteria</taxon>
    </lineage>
</organism>
<gene>
    <name evidence="2" type="ORF">KC980_00930</name>
</gene>
<dbReference type="Pfam" id="PF01368">
    <property type="entry name" value="DHH"/>
    <property type="match status" value="1"/>
</dbReference>
<dbReference type="Gene3D" id="3.90.1640.10">
    <property type="entry name" value="inorganic pyrophosphatase (n-terminal core)"/>
    <property type="match status" value="1"/>
</dbReference>
<proteinExistence type="predicted"/>
<evidence type="ECO:0000313" key="3">
    <source>
        <dbReference type="Proteomes" id="UP000740557"/>
    </source>
</evidence>
<name>A0A955ECG8_UNCKA</name>
<sequence>MIYLIGHKSPDLDAVAATVEYADFLTKIKRYKEDLIPLCAGEPNIETQFVFEKFGIQIPQNISEVSFTNTDQIILVDHNEEAQRVESINNDNVVEIVDHHKININFTKP</sequence>
<dbReference type="SUPFAM" id="SSF64182">
    <property type="entry name" value="DHH phosphoesterases"/>
    <property type="match status" value="1"/>
</dbReference>
<feature type="domain" description="DDH" evidence="1">
    <location>
        <begin position="2"/>
        <end position="103"/>
    </location>
</feature>
<reference evidence="2" key="2">
    <citation type="journal article" date="2021" name="Microbiome">
        <title>Successional dynamics and alternative stable states in a saline activated sludge microbial community over 9 years.</title>
        <authorList>
            <person name="Wang Y."/>
            <person name="Ye J."/>
            <person name="Ju F."/>
            <person name="Liu L."/>
            <person name="Boyd J.A."/>
            <person name="Deng Y."/>
            <person name="Parks D.H."/>
            <person name="Jiang X."/>
            <person name="Yin X."/>
            <person name="Woodcroft B.J."/>
            <person name="Tyson G.W."/>
            <person name="Hugenholtz P."/>
            <person name="Polz M.F."/>
            <person name="Zhang T."/>
        </authorList>
    </citation>
    <scope>NUCLEOTIDE SEQUENCE</scope>
    <source>
        <strain evidence="2">HKST-UBA79</strain>
    </source>
</reference>
<comment type="caution">
    <text evidence="2">The sequence shown here is derived from an EMBL/GenBank/DDBJ whole genome shotgun (WGS) entry which is preliminary data.</text>
</comment>
<evidence type="ECO:0000259" key="1">
    <source>
        <dbReference type="Pfam" id="PF01368"/>
    </source>
</evidence>
<dbReference type="InterPro" id="IPR038763">
    <property type="entry name" value="DHH_sf"/>
</dbReference>
<feature type="non-terminal residue" evidence="2">
    <location>
        <position position="109"/>
    </location>
</feature>
<accession>A0A955ECG8</accession>
<dbReference type="AlphaFoldDB" id="A0A955ECG8"/>
<protein>
    <submittedName>
        <fullName evidence="2">DHH family phosphoesterase</fullName>
    </submittedName>
</protein>
<dbReference type="InterPro" id="IPR001667">
    <property type="entry name" value="DDH_dom"/>
</dbReference>
<dbReference type="Proteomes" id="UP000740557">
    <property type="component" value="Unassembled WGS sequence"/>
</dbReference>
<dbReference type="EMBL" id="JAGQNX010000025">
    <property type="protein sequence ID" value="MCA9308051.1"/>
    <property type="molecule type" value="Genomic_DNA"/>
</dbReference>